<protein>
    <submittedName>
        <fullName evidence="4">3-oxoacid CoA-transferase subunit A</fullName>
    </submittedName>
</protein>
<accession>A0A1X7DWH8</accession>
<keyword evidence="2 4" id="KW-0808">Transferase</keyword>
<sequence length="264" mass="27783">MSKLRDNVAELLAETLRDGMTVAVGGFGLSGIPRDLIEAVRDNGAKDLTVVSNNMGVDGKGLGLLLENKQVSKVLSSYVGENKEFARQYLEGELEVEFNPQGTLAERLRAGGAGIPAFYTATGVGTRVAEGKPTAEFDGRTYILERGIVADIALVHAWRGDTDGNLIYRRTSRNFNPVCATAARITFAEVEEVVAPGELDPDHIVTPGVFVQHVVQYSGAPKEIEQRTTRPRPAASSSEGGTDVRTGGGAARGAGNGGAEGAVA</sequence>
<dbReference type="InterPro" id="IPR012792">
    <property type="entry name" value="3-oxoacid_CoA-transf_A"/>
</dbReference>
<dbReference type="PANTHER" id="PTHR13707:SF60">
    <property type="entry name" value="ACETATE COA-TRANSFERASE SUBUNIT ALPHA"/>
    <property type="match status" value="1"/>
</dbReference>
<feature type="compositionally biased region" description="Gly residues" evidence="3">
    <location>
        <begin position="246"/>
        <end position="264"/>
    </location>
</feature>
<keyword evidence="5" id="KW-1185">Reference proteome</keyword>
<dbReference type="InterPro" id="IPR004163">
    <property type="entry name" value="CoA_transf_BS"/>
</dbReference>
<dbReference type="EMBL" id="FXAC01000016">
    <property type="protein sequence ID" value="SMF22845.1"/>
    <property type="molecule type" value="Genomic_DNA"/>
</dbReference>
<evidence type="ECO:0000256" key="3">
    <source>
        <dbReference type="SAM" id="MobiDB-lite"/>
    </source>
</evidence>
<gene>
    <name evidence="4" type="ORF">SAMN06296028_11648</name>
</gene>
<dbReference type="InterPro" id="IPR004165">
    <property type="entry name" value="CoA_trans_fam_I"/>
</dbReference>
<dbReference type="RefSeq" id="WP_085107960.1">
    <property type="nucleotide sequence ID" value="NZ_FXAC01000016.1"/>
</dbReference>
<dbReference type="InterPro" id="IPR037171">
    <property type="entry name" value="NagB/RpiA_transferase-like"/>
</dbReference>
<dbReference type="PANTHER" id="PTHR13707">
    <property type="entry name" value="KETOACID-COENZYME A TRANSFERASE"/>
    <property type="match status" value="1"/>
</dbReference>
<reference evidence="5" key="1">
    <citation type="submission" date="2017-04" db="EMBL/GenBank/DDBJ databases">
        <authorList>
            <person name="Varghese N."/>
            <person name="Submissions S."/>
        </authorList>
    </citation>
    <scope>NUCLEOTIDE SEQUENCE [LARGE SCALE GENOMIC DNA]</scope>
    <source>
        <strain evidence="5">NIO-1021</strain>
    </source>
</reference>
<dbReference type="Gene3D" id="3.40.1080.10">
    <property type="entry name" value="Glutaconate Coenzyme A-transferase"/>
    <property type="match status" value="1"/>
</dbReference>
<dbReference type="SMART" id="SM00882">
    <property type="entry name" value="CoA_trans"/>
    <property type="match status" value="1"/>
</dbReference>
<proteinExistence type="inferred from homology"/>
<evidence type="ECO:0000256" key="2">
    <source>
        <dbReference type="ARBA" id="ARBA00022679"/>
    </source>
</evidence>
<comment type="similarity">
    <text evidence="1">Belongs to the 3-oxoacid CoA-transferase subunit A family.</text>
</comment>
<organism evidence="4 5">
    <name type="scientific">Kocuria marina subsp. indica</name>
    <dbReference type="NCBI Taxonomy" id="1049583"/>
    <lineage>
        <taxon>Bacteria</taxon>
        <taxon>Bacillati</taxon>
        <taxon>Actinomycetota</taxon>
        <taxon>Actinomycetes</taxon>
        <taxon>Micrococcales</taxon>
        <taxon>Micrococcaceae</taxon>
        <taxon>Kocuria</taxon>
    </lineage>
</organism>
<dbReference type="AlphaFoldDB" id="A0A1X7DWH8"/>
<evidence type="ECO:0000313" key="5">
    <source>
        <dbReference type="Proteomes" id="UP000192929"/>
    </source>
</evidence>
<dbReference type="GO" id="GO:0008410">
    <property type="term" value="F:CoA-transferase activity"/>
    <property type="evidence" value="ECO:0007669"/>
    <property type="project" value="InterPro"/>
</dbReference>
<dbReference type="Proteomes" id="UP000192929">
    <property type="component" value="Unassembled WGS sequence"/>
</dbReference>
<dbReference type="PROSITE" id="PS01273">
    <property type="entry name" value="COA_TRANSF_1"/>
    <property type="match status" value="1"/>
</dbReference>
<dbReference type="NCBIfam" id="TIGR02429">
    <property type="entry name" value="pcaI_scoA_fam"/>
    <property type="match status" value="1"/>
</dbReference>
<name>A0A1X7DWH8_9MICC</name>
<dbReference type="Pfam" id="PF01144">
    <property type="entry name" value="CoA_trans"/>
    <property type="match status" value="1"/>
</dbReference>
<dbReference type="SUPFAM" id="SSF100950">
    <property type="entry name" value="NagB/RpiA/CoA transferase-like"/>
    <property type="match status" value="1"/>
</dbReference>
<evidence type="ECO:0000313" key="4">
    <source>
        <dbReference type="EMBL" id="SMF22845.1"/>
    </source>
</evidence>
<feature type="region of interest" description="Disordered" evidence="3">
    <location>
        <begin position="221"/>
        <end position="264"/>
    </location>
</feature>
<evidence type="ECO:0000256" key="1">
    <source>
        <dbReference type="ARBA" id="ARBA00005612"/>
    </source>
</evidence>